<gene>
    <name evidence="1" type="ORF">HWA77_24820</name>
</gene>
<evidence type="ECO:0000313" key="1">
    <source>
        <dbReference type="EMBL" id="NVP03432.1"/>
    </source>
</evidence>
<dbReference type="EMBL" id="JABXOR010001609">
    <property type="protein sequence ID" value="NVP03432.1"/>
    <property type="molecule type" value="Genomic_DNA"/>
</dbReference>
<dbReference type="Proteomes" id="UP000533429">
    <property type="component" value="Unassembled WGS sequence"/>
</dbReference>
<organism evidence="1 2">
    <name type="scientific">Photobacterium damselae subsp. damselae</name>
    <name type="common">Listonella damsela</name>
    <dbReference type="NCBI Taxonomy" id="85581"/>
    <lineage>
        <taxon>Bacteria</taxon>
        <taxon>Pseudomonadati</taxon>
        <taxon>Pseudomonadota</taxon>
        <taxon>Gammaproteobacteria</taxon>
        <taxon>Vibrionales</taxon>
        <taxon>Vibrionaceae</taxon>
        <taxon>Photobacterium</taxon>
    </lineage>
</organism>
<dbReference type="AlphaFoldDB" id="A0A850QXR5"/>
<proteinExistence type="predicted"/>
<comment type="caution">
    <text evidence="1">The sequence shown here is derived from an EMBL/GenBank/DDBJ whole genome shotgun (WGS) entry which is preliminary data.</text>
</comment>
<accession>A0A850QXR5</accession>
<protein>
    <submittedName>
        <fullName evidence="1">Uncharacterized protein</fullName>
    </submittedName>
</protein>
<name>A0A850QXR5_PHODD</name>
<sequence length="208" mass="23601">MGKEVKVINCKDINGIKPSVRTAVIIILDNIDIPANLARAHGERLISTDDVYVGESSTFWKRYGFFADIVADDISYNEKDIQNQASLEDFNFMYSYRFSKEHAHRIYEYFDQIDASPLIDTIYIASQSGKRAAAVAKFYQLTHGLPLVGDYRHASSVFTKLLDNPLAFDRAIATLKFKSKHPFISKIQNLCRKVLTTSNTTQTVLAHR</sequence>
<reference evidence="1 2" key="1">
    <citation type="submission" date="2020-06" db="EMBL/GenBank/DDBJ databases">
        <title>Photobacterium damselae subsp. damselae comparative genomics.</title>
        <authorList>
            <person name="Osorio C.R."/>
        </authorList>
    </citation>
    <scope>NUCLEOTIDE SEQUENCE [LARGE SCALE GENOMIC DNA]</scope>
    <source>
        <strain evidence="1 2">TW250/03</strain>
    </source>
</reference>
<evidence type="ECO:0000313" key="2">
    <source>
        <dbReference type="Proteomes" id="UP000533429"/>
    </source>
</evidence>